<dbReference type="EMBL" id="LRGB01002866">
    <property type="protein sequence ID" value="KZS05694.1"/>
    <property type="molecule type" value="Genomic_DNA"/>
</dbReference>
<reference evidence="2 3" key="1">
    <citation type="submission" date="2016-03" db="EMBL/GenBank/DDBJ databases">
        <title>EvidentialGene: Evidence-directed Construction of Genes on Genomes.</title>
        <authorList>
            <person name="Gilbert D.G."/>
            <person name="Choi J.-H."/>
            <person name="Mockaitis K."/>
            <person name="Colbourne J."/>
            <person name="Pfrender M."/>
        </authorList>
    </citation>
    <scope>NUCLEOTIDE SEQUENCE [LARGE SCALE GENOMIC DNA]</scope>
    <source>
        <strain evidence="2 3">Xinb3</strain>
        <tissue evidence="2">Complete organism</tissue>
    </source>
</reference>
<evidence type="ECO:0000313" key="3">
    <source>
        <dbReference type="Proteomes" id="UP000076858"/>
    </source>
</evidence>
<protein>
    <recommendedName>
        <fullName evidence="1">ZSWIM1/3 RNaseH-like domain-containing protein</fullName>
    </recommendedName>
</protein>
<evidence type="ECO:0000259" key="1">
    <source>
        <dbReference type="Pfam" id="PF21056"/>
    </source>
</evidence>
<dbReference type="Proteomes" id="UP000076858">
    <property type="component" value="Unassembled WGS sequence"/>
</dbReference>
<organism evidence="2 3">
    <name type="scientific">Daphnia magna</name>
    <dbReference type="NCBI Taxonomy" id="35525"/>
    <lineage>
        <taxon>Eukaryota</taxon>
        <taxon>Metazoa</taxon>
        <taxon>Ecdysozoa</taxon>
        <taxon>Arthropoda</taxon>
        <taxon>Crustacea</taxon>
        <taxon>Branchiopoda</taxon>
        <taxon>Diplostraca</taxon>
        <taxon>Cladocera</taxon>
        <taxon>Anomopoda</taxon>
        <taxon>Daphniidae</taxon>
        <taxon>Daphnia</taxon>
    </lineage>
</organism>
<dbReference type="Pfam" id="PF21056">
    <property type="entry name" value="ZSWIM1-3_RNaseH-like"/>
    <property type="match status" value="1"/>
</dbReference>
<sequence length="493" mass="57561">MALKMVINDEVEVEDNVYLRRDKPLQSVASYNSNSKIKKKMDEKWLFKKISYVCPYFGNHRDRSKTNQRANQNVMAQNCPVHVQFQFCSRQEKFFIVSINVVHQNHHVSAQHVTTCARKKHLGPEALAFAEATLSAGAQPTKVRKLLQDKYGANLISKDLVNIKQTLTGKSDNEWIDTVDYMMDLQKDHNNVIKVLHNSDGEVAAIFVQLEKQRQLYKTYGNVIELDGTYKTTRAGFSLYHLLIEDNNGDGQPVAMFFVKEETTDSISTCLEVFSENNDISVTKVTVTDNVRRLPLLQSYRREAKQNKEYRKKKNEIQEYFRSALFAATQKEFDASHEHLMRQDGCVAAYFRDNWFNIIDKWAFLARRNLQTFGNNTTNRLERFHHTIKDVLQKTKRLPEVLRTLVNIILLRLSDRQVKQNMWELRFSTKSKHLLLQNYAKSISPYAWTKVEGEMKIMKKTYDFFLDEELSFGLPCRHIIFFHIKDHIEIPAG</sequence>
<dbReference type="InterPro" id="IPR048324">
    <property type="entry name" value="ZSWIM1-3_RNaseH-like"/>
</dbReference>
<proteinExistence type="predicted"/>
<comment type="caution">
    <text evidence="2">The sequence shown here is derived from an EMBL/GenBank/DDBJ whole genome shotgun (WGS) entry which is preliminary data.</text>
</comment>
<accession>A0A164N6S1</accession>
<gene>
    <name evidence="2" type="ORF">APZ42_031049</name>
</gene>
<name>A0A164N6S1_9CRUS</name>
<dbReference type="PANTHER" id="PTHR31569">
    <property type="entry name" value="SWIM-TYPE DOMAIN-CONTAINING PROTEIN"/>
    <property type="match status" value="1"/>
</dbReference>
<feature type="domain" description="ZSWIM1/3 RNaseH-like" evidence="1">
    <location>
        <begin position="186"/>
        <end position="290"/>
    </location>
</feature>
<dbReference type="AlphaFoldDB" id="A0A164N6S1"/>
<evidence type="ECO:0000313" key="2">
    <source>
        <dbReference type="EMBL" id="KZS05694.1"/>
    </source>
</evidence>
<dbReference type="InterPro" id="IPR052579">
    <property type="entry name" value="Zinc_finger_SWIM"/>
</dbReference>
<dbReference type="PANTHER" id="PTHR31569:SF4">
    <property type="entry name" value="SWIM-TYPE DOMAIN-CONTAINING PROTEIN"/>
    <property type="match status" value="1"/>
</dbReference>
<dbReference type="OrthoDB" id="6377543at2759"/>
<keyword evidence="3" id="KW-1185">Reference proteome</keyword>